<evidence type="ECO:0000256" key="2">
    <source>
        <dbReference type="ARBA" id="ARBA00006601"/>
    </source>
</evidence>
<dbReference type="InterPro" id="IPR014027">
    <property type="entry name" value="UDP-Glc/GDP-Man_DH_C"/>
</dbReference>
<evidence type="ECO:0000259" key="12">
    <source>
        <dbReference type="SMART" id="SM00984"/>
    </source>
</evidence>
<feature type="binding site" evidence="10">
    <location>
        <position position="204"/>
    </location>
    <ligand>
        <name>substrate</name>
    </ligand>
</feature>
<dbReference type="NCBIfam" id="TIGR03026">
    <property type="entry name" value="NDP-sugDHase"/>
    <property type="match status" value="1"/>
</dbReference>
<dbReference type="InterPro" id="IPR028357">
    <property type="entry name" value="UDPglc_DH_bac"/>
</dbReference>
<dbReference type="InterPro" id="IPR017476">
    <property type="entry name" value="UDP-Glc/GDP-Man"/>
</dbReference>
<keyword evidence="6 8" id="KW-0520">NAD</keyword>
<dbReference type="PIRSF" id="PIRSF000124">
    <property type="entry name" value="UDPglc_GDPman_dh"/>
    <property type="match status" value="1"/>
</dbReference>
<feature type="domain" description="UDP-glucose/GDP-mannose dehydrogenase C-terminal" evidence="12">
    <location>
        <begin position="313"/>
        <end position="414"/>
    </location>
</feature>
<dbReference type="PIRSF" id="PIRSF500134">
    <property type="entry name" value="UDPglc_DH_bac"/>
    <property type="match status" value="1"/>
</dbReference>
<dbReference type="Gene3D" id="3.40.50.720">
    <property type="entry name" value="NAD(P)-binding Rossmann-like Domain"/>
    <property type="match status" value="2"/>
</dbReference>
<protein>
    <recommendedName>
        <fullName evidence="4 8">UDP-glucose 6-dehydrogenase</fullName>
        <ecNumber evidence="3 8">1.1.1.22</ecNumber>
    </recommendedName>
</protein>
<dbReference type="AlphaFoldDB" id="A0AAU8MLE5"/>
<feature type="binding site" evidence="10">
    <location>
        <position position="257"/>
    </location>
    <ligand>
        <name>substrate</name>
    </ligand>
</feature>
<evidence type="ECO:0000256" key="3">
    <source>
        <dbReference type="ARBA" id="ARBA00012954"/>
    </source>
</evidence>
<dbReference type="SUPFAM" id="SSF52413">
    <property type="entry name" value="UDP-glucose/GDP-mannose dehydrogenase C-terminal domain"/>
    <property type="match status" value="1"/>
</dbReference>
<evidence type="ECO:0000256" key="4">
    <source>
        <dbReference type="ARBA" id="ARBA00015132"/>
    </source>
</evidence>
<dbReference type="GO" id="GO:0000271">
    <property type="term" value="P:polysaccharide biosynthetic process"/>
    <property type="evidence" value="ECO:0007669"/>
    <property type="project" value="InterPro"/>
</dbReference>
<feature type="binding site" evidence="11">
    <location>
        <position position="30"/>
    </location>
    <ligand>
        <name>NAD(+)</name>
        <dbReference type="ChEBI" id="CHEBI:57540"/>
    </ligand>
</feature>
<dbReference type="GO" id="GO:0051287">
    <property type="term" value="F:NAD binding"/>
    <property type="evidence" value="ECO:0007669"/>
    <property type="project" value="InterPro"/>
</dbReference>
<feature type="binding site" evidence="11">
    <location>
        <position position="121"/>
    </location>
    <ligand>
        <name>NAD(+)</name>
        <dbReference type="ChEBI" id="CHEBI:57540"/>
    </ligand>
</feature>
<evidence type="ECO:0000313" key="13">
    <source>
        <dbReference type="EMBL" id="XCO72238.1"/>
    </source>
</evidence>
<dbReference type="SUPFAM" id="SSF51735">
    <property type="entry name" value="NAD(P)-binding Rossmann-fold domains"/>
    <property type="match status" value="1"/>
</dbReference>
<dbReference type="InterPro" id="IPR001732">
    <property type="entry name" value="UDP-Glc/GDP-Man_DH_N"/>
</dbReference>
<accession>A0AAU8MLE5</accession>
<dbReference type="InterPro" id="IPR008927">
    <property type="entry name" value="6-PGluconate_DH-like_C_sf"/>
</dbReference>
<dbReference type="SUPFAM" id="SSF48179">
    <property type="entry name" value="6-phosphogluconate dehydrogenase C-terminal domain-like"/>
    <property type="match status" value="1"/>
</dbReference>
<evidence type="ECO:0000256" key="11">
    <source>
        <dbReference type="PIRSR" id="PIRSR500134-3"/>
    </source>
</evidence>
<evidence type="ECO:0000256" key="7">
    <source>
        <dbReference type="ARBA" id="ARBA00047473"/>
    </source>
</evidence>
<keyword evidence="5 8" id="KW-0560">Oxidoreductase</keyword>
<organism evidence="13">
    <name type="scientific">Wolbachia endosymbiont of Ephestia elutella</name>
    <dbReference type="NCBI Taxonomy" id="3231696"/>
    <lineage>
        <taxon>Bacteria</taxon>
        <taxon>Pseudomonadati</taxon>
        <taxon>Pseudomonadota</taxon>
        <taxon>Alphaproteobacteria</taxon>
        <taxon>Rickettsiales</taxon>
        <taxon>Anaplasmataceae</taxon>
        <taxon>Wolbachieae</taxon>
        <taxon>Wolbachia</taxon>
    </lineage>
</organism>
<dbReference type="EMBL" id="CP159923">
    <property type="protein sequence ID" value="XCO72238.1"/>
    <property type="molecule type" value="Genomic_DNA"/>
</dbReference>
<dbReference type="InterPro" id="IPR036220">
    <property type="entry name" value="UDP-Glc/GDP-Man_DH_C_sf"/>
</dbReference>
<feature type="active site" description="Nucleophile" evidence="9">
    <location>
        <position position="260"/>
    </location>
</feature>
<dbReference type="InterPro" id="IPR014026">
    <property type="entry name" value="UDP-Glc/GDP-Man_DH_dimer"/>
</dbReference>
<dbReference type="PANTHER" id="PTHR43750:SF3">
    <property type="entry name" value="UDP-GLUCOSE 6-DEHYDROGENASE TUAD"/>
    <property type="match status" value="1"/>
</dbReference>
<comment type="catalytic activity">
    <reaction evidence="7 8">
        <text>UDP-alpha-D-glucose + 2 NAD(+) + H2O = UDP-alpha-D-glucuronate + 2 NADH + 3 H(+)</text>
        <dbReference type="Rhea" id="RHEA:23596"/>
        <dbReference type="ChEBI" id="CHEBI:15377"/>
        <dbReference type="ChEBI" id="CHEBI:15378"/>
        <dbReference type="ChEBI" id="CHEBI:57540"/>
        <dbReference type="ChEBI" id="CHEBI:57945"/>
        <dbReference type="ChEBI" id="CHEBI:58052"/>
        <dbReference type="ChEBI" id="CHEBI:58885"/>
        <dbReference type="EC" id="1.1.1.22"/>
    </reaction>
</comment>
<evidence type="ECO:0000256" key="5">
    <source>
        <dbReference type="ARBA" id="ARBA00023002"/>
    </source>
</evidence>
<gene>
    <name evidence="13" type="ORF">ABS251_03580</name>
</gene>
<comment type="pathway">
    <text evidence="1">Nucleotide-sugar biosynthesis; UDP-alpha-D-glucuronate biosynthesis; UDP-alpha-D-glucuronate from UDP-alpha-D-glucose: step 1/1.</text>
</comment>
<reference evidence="13" key="1">
    <citation type="submission" date="2024-06" db="EMBL/GenBank/DDBJ databases">
        <authorList>
            <person name="Al-Khalidi N."/>
            <person name="Al-Zurfi S.M."/>
            <person name="Lahuf A."/>
        </authorList>
    </citation>
    <scope>NUCLEOTIDE SEQUENCE</scope>
    <source>
        <strain evidence="13">Karbala-1</strain>
    </source>
</reference>
<evidence type="ECO:0000256" key="10">
    <source>
        <dbReference type="PIRSR" id="PIRSR500134-2"/>
    </source>
</evidence>
<dbReference type="Gene3D" id="1.20.5.100">
    <property type="entry name" value="Cytochrome c1, transmembrane anchor, C-terminal"/>
    <property type="match status" value="1"/>
</dbReference>
<dbReference type="Pfam" id="PF03721">
    <property type="entry name" value="UDPG_MGDP_dh_N"/>
    <property type="match status" value="1"/>
</dbReference>
<dbReference type="PANTHER" id="PTHR43750">
    <property type="entry name" value="UDP-GLUCOSE 6-DEHYDROGENASE TUAD"/>
    <property type="match status" value="1"/>
</dbReference>
<feature type="binding site" evidence="11">
    <location>
        <position position="35"/>
    </location>
    <ligand>
        <name>NAD(+)</name>
        <dbReference type="ChEBI" id="CHEBI:57540"/>
    </ligand>
</feature>
<dbReference type="Pfam" id="PF03720">
    <property type="entry name" value="UDPG_MGDP_dh_C"/>
    <property type="match status" value="1"/>
</dbReference>
<feature type="binding site" evidence="11">
    <location>
        <position position="263"/>
    </location>
    <ligand>
        <name>NAD(+)</name>
        <dbReference type="ChEBI" id="CHEBI:57540"/>
    </ligand>
</feature>
<dbReference type="GO" id="GO:0003979">
    <property type="term" value="F:UDP-glucose 6-dehydrogenase activity"/>
    <property type="evidence" value="ECO:0007669"/>
    <property type="project" value="UniProtKB-EC"/>
</dbReference>
<evidence type="ECO:0000256" key="8">
    <source>
        <dbReference type="PIRNR" id="PIRNR000124"/>
    </source>
</evidence>
<dbReference type="SMART" id="SM00984">
    <property type="entry name" value="UDPG_MGDP_dh_C"/>
    <property type="match status" value="1"/>
</dbReference>
<evidence type="ECO:0000256" key="9">
    <source>
        <dbReference type="PIRSR" id="PIRSR500134-1"/>
    </source>
</evidence>
<dbReference type="InterPro" id="IPR036291">
    <property type="entry name" value="NAD(P)-bd_dom_sf"/>
</dbReference>
<dbReference type="EC" id="1.1.1.22" evidence="3 8"/>
<dbReference type="Pfam" id="PF00984">
    <property type="entry name" value="UDPG_MGDP_dh"/>
    <property type="match status" value="1"/>
</dbReference>
<feature type="binding site" evidence="11">
    <location>
        <position position="86"/>
    </location>
    <ligand>
        <name>NAD(+)</name>
        <dbReference type="ChEBI" id="CHEBI:57540"/>
    </ligand>
</feature>
<evidence type="ECO:0000256" key="1">
    <source>
        <dbReference type="ARBA" id="ARBA00004701"/>
    </source>
</evidence>
<feature type="binding site" evidence="11">
    <location>
        <position position="327"/>
    </location>
    <ligand>
        <name>NAD(+)</name>
        <dbReference type="ChEBI" id="CHEBI:57540"/>
    </ligand>
</feature>
<comment type="similarity">
    <text evidence="2 8">Belongs to the UDP-glucose/GDP-mannose dehydrogenase family.</text>
</comment>
<feature type="binding site" evidence="10">
    <location>
        <position position="320"/>
    </location>
    <ligand>
        <name>substrate</name>
    </ligand>
</feature>
<proteinExistence type="inferred from homology"/>
<sequence length="435" mass="48308">MHITIIGVGYVGLVSGTMLSEQGHKVDCIDINTEKIELLKSGKIPLYEPGLADYLENNIKSQRIRFFDSYFQINPNTEVVFITVDTPSDSLGNANLKNVYNAVSEVSERVNQDCLIVIKSTVPPGTAENIYNYLSNKGYNFDLGVNPEFLKQGSAVSDFLYPDRIIIGVKTKLARAKLEVIYRSFIDKNIPLIVTDTVTAEMIKYASNAFLATKVAFINEMAGLCELLGADIDLLANSMGMDHRIGKEFLKAGPGFGGSCFPKDLSALIRLAEDHNVKLQILNSVKESNYNHITNIAKKVEYVLNGVQNKKIAIWGLTFKSGTDDVRNSPAIDIAKLLVNNKAKITAYDPMGMDNARQVLKDIEYADNAIGAARDAEALLLLTEWKEFKNQDFASLKSIMAAPNVFDFRNLLDSELLLRYGYHVYSLGKKSIYKV</sequence>
<feature type="binding site" evidence="10">
    <location>
        <begin position="249"/>
        <end position="253"/>
    </location>
    <ligand>
        <name>substrate</name>
    </ligand>
</feature>
<name>A0AAU8MLE5_9RICK</name>
<evidence type="ECO:0000256" key="6">
    <source>
        <dbReference type="ARBA" id="ARBA00023027"/>
    </source>
</evidence>